<reference evidence="1 2" key="1">
    <citation type="submission" date="2016-10" db="EMBL/GenBank/DDBJ databases">
        <authorList>
            <person name="de Groot N.N."/>
        </authorList>
    </citation>
    <scope>NUCLEOTIDE SEQUENCE [LARGE SCALE GENOMIC DNA]</scope>
    <source>
        <strain evidence="1 2">DSM 9179</strain>
    </source>
</reference>
<keyword evidence="1" id="KW-0808">Transferase</keyword>
<sequence>MKKYTITITRQFGSLGRPIAKKMSEILGIEYYDREIVDEAAKKIKLPVSTVSNQEEIARSNFFYMKLPLGNNTSDIQDHIFDVQRKIITELAEKESCIIVGRCADYILQDKENLMNIYIYAPYENRFLNCVEYLHMKQDVARKMIYEVDKARAAYQMRYAKYLPEDINHRNILIDSSFMGIDATAEYLAQMVKIKFE</sequence>
<accession>A0A1I0RT93</accession>
<dbReference type="RefSeq" id="WP_092457708.1">
    <property type="nucleotide sequence ID" value="NZ_FOJI01000022.1"/>
</dbReference>
<dbReference type="EMBL" id="FOJI01000022">
    <property type="protein sequence ID" value="SEW44520.1"/>
    <property type="molecule type" value="Genomic_DNA"/>
</dbReference>
<dbReference type="Pfam" id="PF13189">
    <property type="entry name" value="Cytidylate_kin2"/>
    <property type="match status" value="1"/>
</dbReference>
<dbReference type="STRING" id="99656.SAMN05421659_12260"/>
<evidence type="ECO:0000313" key="2">
    <source>
        <dbReference type="Proteomes" id="UP000199701"/>
    </source>
</evidence>
<keyword evidence="1" id="KW-0418">Kinase</keyword>
<dbReference type="Proteomes" id="UP000199701">
    <property type="component" value="Unassembled WGS sequence"/>
</dbReference>
<organism evidence="1 2">
    <name type="scientific">[Clostridium] fimetarium</name>
    <dbReference type="NCBI Taxonomy" id="99656"/>
    <lineage>
        <taxon>Bacteria</taxon>
        <taxon>Bacillati</taxon>
        <taxon>Bacillota</taxon>
        <taxon>Clostridia</taxon>
        <taxon>Lachnospirales</taxon>
        <taxon>Lachnospiraceae</taxon>
    </lineage>
</organism>
<dbReference type="OrthoDB" id="9781180at2"/>
<evidence type="ECO:0000313" key="1">
    <source>
        <dbReference type="EMBL" id="SEW44520.1"/>
    </source>
</evidence>
<proteinExistence type="predicted"/>
<name>A0A1I0RT93_9FIRM</name>
<dbReference type="InterPro" id="IPR027417">
    <property type="entry name" value="P-loop_NTPase"/>
</dbReference>
<gene>
    <name evidence="1" type="ORF">SAMN05421659_12260</name>
</gene>
<dbReference type="Gene3D" id="3.40.50.300">
    <property type="entry name" value="P-loop containing nucleotide triphosphate hydrolases"/>
    <property type="match status" value="1"/>
</dbReference>
<dbReference type="AlphaFoldDB" id="A0A1I0RT93"/>
<dbReference type="GO" id="GO:0016301">
    <property type="term" value="F:kinase activity"/>
    <property type="evidence" value="ECO:0007669"/>
    <property type="project" value="UniProtKB-KW"/>
</dbReference>
<keyword evidence="2" id="KW-1185">Reference proteome</keyword>
<protein>
    <submittedName>
        <fullName evidence="1">Cytidylate kinase</fullName>
    </submittedName>
</protein>